<comment type="caution">
    <text evidence="2">The sequence shown here is derived from an EMBL/GenBank/DDBJ whole genome shotgun (WGS) entry which is preliminary data.</text>
</comment>
<proteinExistence type="predicted"/>
<dbReference type="AlphaFoldDB" id="A0A644UV82"/>
<dbReference type="EMBL" id="VSSQ01000165">
    <property type="protein sequence ID" value="MPL82625.1"/>
    <property type="molecule type" value="Genomic_DNA"/>
</dbReference>
<keyword evidence="1" id="KW-1133">Transmembrane helix</keyword>
<evidence type="ECO:0000313" key="2">
    <source>
        <dbReference type="EMBL" id="MPL82625.1"/>
    </source>
</evidence>
<reference evidence="2" key="1">
    <citation type="submission" date="2019-08" db="EMBL/GenBank/DDBJ databases">
        <authorList>
            <person name="Kucharzyk K."/>
            <person name="Murdoch R.W."/>
            <person name="Higgins S."/>
            <person name="Loffler F."/>
        </authorList>
    </citation>
    <scope>NUCLEOTIDE SEQUENCE</scope>
</reference>
<name>A0A644UV82_9ZZZZ</name>
<keyword evidence="1" id="KW-0812">Transmembrane</keyword>
<evidence type="ECO:0000256" key="1">
    <source>
        <dbReference type="SAM" id="Phobius"/>
    </source>
</evidence>
<keyword evidence="1" id="KW-0472">Membrane</keyword>
<gene>
    <name evidence="2" type="ORF">SDC9_28571</name>
</gene>
<protein>
    <submittedName>
        <fullName evidence="2">Uncharacterized protein</fullName>
    </submittedName>
</protein>
<feature type="transmembrane region" description="Helical" evidence="1">
    <location>
        <begin position="20"/>
        <end position="43"/>
    </location>
</feature>
<organism evidence="2">
    <name type="scientific">bioreactor metagenome</name>
    <dbReference type="NCBI Taxonomy" id="1076179"/>
    <lineage>
        <taxon>unclassified sequences</taxon>
        <taxon>metagenomes</taxon>
        <taxon>ecological metagenomes</taxon>
    </lineage>
</organism>
<accession>A0A644UV82</accession>
<sequence>MAVQTKSKSEDKGPKKNINWTQVGVIGFCVLIVIMCIVSFSGLPNALGNLINGNGATGTGAVVSGNPVYVNYTMNIGGSAVFENSMGFFAGSEVNQSLYVSVDGYEYPFVVYPTEFNQISSGVIGLVPGESRTVAGSGSDLAYHMTKEETETAGLVFDDTNVDDRVFITVDYVNENEEAAKAYRICVVTEKTADNLTLQYGSDTIDIKMVGYLTTS</sequence>